<evidence type="ECO:0000259" key="3">
    <source>
        <dbReference type="SMART" id="SM00382"/>
    </source>
</evidence>
<dbReference type="GO" id="GO:0005524">
    <property type="term" value="F:ATP binding"/>
    <property type="evidence" value="ECO:0007669"/>
    <property type="project" value="UniProtKB-KW"/>
</dbReference>
<evidence type="ECO:0000313" key="4">
    <source>
        <dbReference type="EMBL" id="KAA9007489.1"/>
    </source>
</evidence>
<dbReference type="EMBL" id="VYKK01000004">
    <property type="protein sequence ID" value="KAA9007489.1"/>
    <property type="molecule type" value="Genomic_DNA"/>
</dbReference>
<dbReference type="InterPro" id="IPR027417">
    <property type="entry name" value="P-loop_NTPase"/>
</dbReference>
<reference evidence="4 5" key="1">
    <citation type="submission" date="2019-09" db="EMBL/GenBank/DDBJ databases">
        <title>Bacillus ochoae sp. nov., Paenibacillus whitsoniae sp. nov., Paenibacillus spiritus sp. nov. Isolated from the Mars Exploration Rover during spacecraft assembly.</title>
        <authorList>
            <person name="Seuylemezian A."/>
            <person name="Vaishampayan P."/>
        </authorList>
    </citation>
    <scope>NUCLEOTIDE SEQUENCE [LARGE SCALE GENOMIC DNA]</scope>
    <source>
        <strain evidence="4 5">MER_111</strain>
    </source>
</reference>
<dbReference type="InterPro" id="IPR003593">
    <property type="entry name" value="AAA+_ATPase"/>
</dbReference>
<protein>
    <submittedName>
        <fullName evidence="4">Stage III sporulation protein AA</fullName>
    </submittedName>
</protein>
<dbReference type="InterPro" id="IPR045735">
    <property type="entry name" value="Spore_III_AA_AAA+_ATPase"/>
</dbReference>
<dbReference type="PANTHER" id="PTHR20953">
    <property type="entry name" value="KINASE-RELATED"/>
    <property type="match status" value="1"/>
</dbReference>
<dbReference type="OrthoDB" id="9768243at2"/>
<dbReference type="SUPFAM" id="SSF52540">
    <property type="entry name" value="P-loop containing nucleoside triphosphate hydrolases"/>
    <property type="match status" value="1"/>
</dbReference>
<comment type="caution">
    <text evidence="4">The sequence shown here is derived from an EMBL/GenBank/DDBJ whole genome shotgun (WGS) entry which is preliminary data.</text>
</comment>
<organism evidence="4 5">
    <name type="scientific">Paenibacillus spiritus</name>
    <dbReference type="NCBI Taxonomy" id="2496557"/>
    <lineage>
        <taxon>Bacteria</taxon>
        <taxon>Bacillati</taxon>
        <taxon>Bacillota</taxon>
        <taxon>Bacilli</taxon>
        <taxon>Bacillales</taxon>
        <taxon>Paenibacillaceae</taxon>
        <taxon>Paenibacillus</taxon>
    </lineage>
</organism>
<evidence type="ECO:0000256" key="2">
    <source>
        <dbReference type="ARBA" id="ARBA00022840"/>
    </source>
</evidence>
<dbReference type="NCBIfam" id="TIGR02858">
    <property type="entry name" value="spore_III_AA"/>
    <property type="match status" value="1"/>
</dbReference>
<keyword evidence="1" id="KW-0547">Nucleotide-binding</keyword>
<evidence type="ECO:0000256" key="1">
    <source>
        <dbReference type="ARBA" id="ARBA00022741"/>
    </source>
</evidence>
<name>A0A5J5GH02_9BACL</name>
<dbReference type="Gene3D" id="3.40.50.300">
    <property type="entry name" value="P-loop containing nucleotide triphosphate hydrolases"/>
    <property type="match status" value="1"/>
</dbReference>
<evidence type="ECO:0000313" key="5">
    <source>
        <dbReference type="Proteomes" id="UP000367750"/>
    </source>
</evidence>
<gene>
    <name evidence="4" type="primary">spoIIIAA</name>
    <name evidence="4" type="ORF">F4V43_03090</name>
</gene>
<dbReference type="SMART" id="SM00382">
    <property type="entry name" value="AAA"/>
    <property type="match status" value="1"/>
</dbReference>
<proteinExistence type="predicted"/>
<dbReference type="InterPro" id="IPR014217">
    <property type="entry name" value="Spore_III_AA"/>
</dbReference>
<keyword evidence="5" id="KW-1185">Reference proteome</keyword>
<accession>A0A5J5GH02</accession>
<dbReference type="Proteomes" id="UP000367750">
    <property type="component" value="Unassembled WGS sequence"/>
</dbReference>
<keyword evidence="2" id="KW-0067">ATP-binding</keyword>
<feature type="domain" description="AAA+ ATPase" evidence="3">
    <location>
        <begin position="151"/>
        <end position="295"/>
    </location>
</feature>
<dbReference type="PANTHER" id="PTHR20953:SF3">
    <property type="entry name" value="P-LOOP CONTAINING NUCLEOSIDE TRIPHOSPHATE HYDROLASES SUPERFAMILY PROTEIN"/>
    <property type="match status" value="1"/>
</dbReference>
<sequence length="334" mass="36454">MAEEWMELLPEQVRAILARLPRELSARTEEVRLREGRPLEINLSGAYHFVTPAGSLTDVPEEAFRSDREDSRRMLDLISNHSLYTMEEELRRGFITIPGGHRIGLAGRAVLEGGSVAYLRDITGFNVRIAREVRGLGSGVLPHLVERGGARILHTLILSPPQHGKTTLLRDLARQISAGERGPAAAGGRPGFKVGIVDERSEIAGSRRGVPAFDLGPRTDVLDGCPKAEGMMMMIRSLSPEVLIADEIGRHEDAEAITEALHAGISVLATAHGREIAELARRPALGRIIEQGLFERYIILNRTARGLAWQVLDGRRRPLLQPRAAGSGGGRPDA</sequence>
<dbReference type="Pfam" id="PF19568">
    <property type="entry name" value="Spore_III_AA"/>
    <property type="match status" value="1"/>
</dbReference>
<dbReference type="RefSeq" id="WP_150456779.1">
    <property type="nucleotide sequence ID" value="NZ_VYKK01000004.1"/>
</dbReference>
<dbReference type="AlphaFoldDB" id="A0A5J5GH02"/>